<protein>
    <recommendedName>
        <fullName evidence="4">Mediator of RNA polymerase II transcription subunit 20</fullName>
    </recommendedName>
    <alternativeName>
        <fullName evidence="4">Mediator complex subunit 20</fullName>
    </alternativeName>
</protein>
<dbReference type="Gramene" id="Psat02G0541200-T2">
    <property type="protein sequence ID" value="KAI5440043.1"/>
    <property type="gene ID" value="KIW84_025412"/>
</dbReference>
<evidence type="ECO:0000313" key="5">
    <source>
        <dbReference type="EMBL" id="KAI5440043.1"/>
    </source>
</evidence>
<comment type="function">
    <text evidence="4">Component of the Mediator complex, a coactivator involved in the regulated transcription of nearly all RNA polymerase II-dependent genes. Mediator functions as a bridge to convey information from gene-specific regulatory proteins to the basal RNA polymerase II transcription machinery. Mediator is recruited to promoters by direct interactions with regulatory proteins and serves as a scaffold for the assembly of a functional preinitiation complex with RNA polymerase II and the general transcription factors.</text>
</comment>
<dbReference type="Pfam" id="PF08612">
    <property type="entry name" value="Med20"/>
    <property type="match status" value="1"/>
</dbReference>
<reference evidence="5 6" key="1">
    <citation type="journal article" date="2022" name="Nat. Genet.">
        <title>Improved pea reference genome and pan-genome highlight genomic features and evolutionary characteristics.</title>
        <authorList>
            <person name="Yang T."/>
            <person name="Liu R."/>
            <person name="Luo Y."/>
            <person name="Hu S."/>
            <person name="Wang D."/>
            <person name="Wang C."/>
            <person name="Pandey M.K."/>
            <person name="Ge S."/>
            <person name="Xu Q."/>
            <person name="Li N."/>
            <person name="Li G."/>
            <person name="Huang Y."/>
            <person name="Saxena R.K."/>
            <person name="Ji Y."/>
            <person name="Li M."/>
            <person name="Yan X."/>
            <person name="He Y."/>
            <person name="Liu Y."/>
            <person name="Wang X."/>
            <person name="Xiang C."/>
            <person name="Varshney R.K."/>
            <person name="Ding H."/>
            <person name="Gao S."/>
            <person name="Zong X."/>
        </authorList>
    </citation>
    <scope>NUCLEOTIDE SEQUENCE [LARGE SCALE GENOMIC DNA]</scope>
    <source>
        <strain evidence="5 6">cv. Zhongwan 6</strain>
    </source>
</reference>
<accession>A0A9D4YKG6</accession>
<sequence length="212" mass="24553">MTVKRLLYWKPNQESAINSHTVNKISECVKAFNGVKERAWKTDLRYYRSILPDQSNPARHALGLYFMGNPNKYYLIISKQNIVVEADPSILTILDKLHTYFSTIVLYFEGVDYKLGDFQMKLVKVLTRYNYLRGILMEIEYMPISSIEITKPIMEEFIEIWQQVVSTKALPGEFIGTQPNFAKYGLSAGYTWQHTAVQYVDAFEELMHSAGL</sequence>
<keyword evidence="3 4" id="KW-0539">Nucleus</keyword>
<keyword evidence="4" id="KW-0805">Transcription regulation</keyword>
<comment type="caution">
    <text evidence="5">The sequence shown here is derived from an EMBL/GenBank/DDBJ whole genome shotgun (WGS) entry which is preliminary data.</text>
</comment>
<evidence type="ECO:0000256" key="2">
    <source>
        <dbReference type="ARBA" id="ARBA00010743"/>
    </source>
</evidence>
<organism evidence="5 6">
    <name type="scientific">Pisum sativum</name>
    <name type="common">Garden pea</name>
    <name type="synonym">Lathyrus oleraceus</name>
    <dbReference type="NCBI Taxonomy" id="3888"/>
    <lineage>
        <taxon>Eukaryota</taxon>
        <taxon>Viridiplantae</taxon>
        <taxon>Streptophyta</taxon>
        <taxon>Embryophyta</taxon>
        <taxon>Tracheophyta</taxon>
        <taxon>Spermatophyta</taxon>
        <taxon>Magnoliopsida</taxon>
        <taxon>eudicotyledons</taxon>
        <taxon>Gunneridae</taxon>
        <taxon>Pentapetalae</taxon>
        <taxon>rosids</taxon>
        <taxon>fabids</taxon>
        <taxon>Fabales</taxon>
        <taxon>Fabaceae</taxon>
        <taxon>Papilionoideae</taxon>
        <taxon>50 kb inversion clade</taxon>
        <taxon>NPAAA clade</taxon>
        <taxon>Hologalegina</taxon>
        <taxon>IRL clade</taxon>
        <taxon>Fabeae</taxon>
        <taxon>Lathyrus</taxon>
    </lineage>
</organism>
<keyword evidence="6" id="KW-1185">Reference proteome</keyword>
<comment type="similarity">
    <text evidence="2 4">Belongs to the Mediator complex subunit 20 family.</text>
</comment>
<dbReference type="PANTHER" id="PTHR12465">
    <property type="entry name" value="UBIQUITIN SPECIFIC PROTEASE HOMOLOG 49"/>
    <property type="match status" value="1"/>
</dbReference>
<evidence type="ECO:0000256" key="1">
    <source>
        <dbReference type="ARBA" id="ARBA00004123"/>
    </source>
</evidence>
<evidence type="ECO:0000313" key="6">
    <source>
        <dbReference type="Proteomes" id="UP001058974"/>
    </source>
</evidence>
<evidence type="ECO:0000256" key="3">
    <source>
        <dbReference type="ARBA" id="ARBA00023242"/>
    </source>
</evidence>
<dbReference type="Gramene" id="Psat0s4474g0080.1">
    <property type="protein sequence ID" value="Psat0s4474g0080.1.cds"/>
    <property type="gene ID" value="Psat0s4474g0080"/>
</dbReference>
<evidence type="ECO:0000256" key="4">
    <source>
        <dbReference type="RuleBase" id="RU364152"/>
    </source>
</evidence>
<comment type="subunit">
    <text evidence="4">Component of the Mediator complex.</text>
</comment>
<proteinExistence type="inferred from homology"/>
<dbReference type="InterPro" id="IPR013921">
    <property type="entry name" value="Mediator_Med20"/>
</dbReference>
<comment type="subcellular location">
    <subcellularLocation>
        <location evidence="1 4">Nucleus</location>
    </subcellularLocation>
</comment>
<dbReference type="PANTHER" id="PTHR12465:SF0">
    <property type="entry name" value="MEDIATOR OF RNA POLYMERASE II TRANSCRIPTION SUBUNIT 20"/>
    <property type="match status" value="1"/>
</dbReference>
<name>A0A9D4YKG6_PEA</name>
<keyword evidence="4" id="KW-0804">Transcription</keyword>
<dbReference type="AlphaFoldDB" id="A0A9D4YKG6"/>
<dbReference type="Proteomes" id="UP001058974">
    <property type="component" value="Chromosome 2"/>
</dbReference>
<dbReference type="GO" id="GO:0006357">
    <property type="term" value="P:regulation of transcription by RNA polymerase II"/>
    <property type="evidence" value="ECO:0007669"/>
    <property type="project" value="InterPro"/>
</dbReference>
<dbReference type="EMBL" id="JAMSHJ010000002">
    <property type="protein sequence ID" value="KAI5440043.1"/>
    <property type="molecule type" value="Genomic_DNA"/>
</dbReference>
<dbReference type="GO" id="GO:0003713">
    <property type="term" value="F:transcription coactivator activity"/>
    <property type="evidence" value="ECO:0007669"/>
    <property type="project" value="TreeGrafter"/>
</dbReference>
<dbReference type="GO" id="GO:0016592">
    <property type="term" value="C:mediator complex"/>
    <property type="evidence" value="ECO:0007669"/>
    <property type="project" value="InterPro"/>
</dbReference>
<keyword evidence="4" id="KW-0010">Activator</keyword>
<gene>
    <name evidence="4" type="primary">MED20</name>
    <name evidence="5" type="ORF">KIW84_025412</name>
</gene>